<dbReference type="InterPro" id="IPR050172">
    <property type="entry name" value="SsuD_RutA_monooxygenase"/>
</dbReference>
<dbReference type="Pfam" id="PF00296">
    <property type="entry name" value="Bac_luciferase"/>
    <property type="match status" value="1"/>
</dbReference>
<keyword evidence="7" id="KW-1185">Reference proteome</keyword>
<evidence type="ECO:0000313" key="7">
    <source>
        <dbReference type="Proteomes" id="UP000780875"/>
    </source>
</evidence>
<evidence type="ECO:0000256" key="1">
    <source>
        <dbReference type="ARBA" id="ARBA00022630"/>
    </source>
</evidence>
<accession>A0ABS7UCG1</accession>
<dbReference type="SUPFAM" id="SSF51679">
    <property type="entry name" value="Bacterial luciferase-like"/>
    <property type="match status" value="1"/>
</dbReference>
<evidence type="ECO:0000256" key="2">
    <source>
        <dbReference type="ARBA" id="ARBA00022643"/>
    </source>
</evidence>
<gene>
    <name evidence="6" type="ORF">K8U61_10235</name>
</gene>
<evidence type="ECO:0000256" key="3">
    <source>
        <dbReference type="ARBA" id="ARBA00023002"/>
    </source>
</evidence>
<evidence type="ECO:0000256" key="4">
    <source>
        <dbReference type="ARBA" id="ARBA00023033"/>
    </source>
</evidence>
<keyword evidence="3" id="KW-0560">Oxidoreductase</keyword>
<keyword evidence="4" id="KW-0503">Monooxygenase</keyword>
<dbReference type="InterPro" id="IPR036661">
    <property type="entry name" value="Luciferase-like_sf"/>
</dbReference>
<protein>
    <submittedName>
        <fullName evidence="6">LLM class flavin-dependent oxidoreductase</fullName>
    </submittedName>
</protein>
<dbReference type="EMBL" id="JAIQZJ010000005">
    <property type="protein sequence ID" value="MBZ5738539.1"/>
    <property type="molecule type" value="Genomic_DNA"/>
</dbReference>
<evidence type="ECO:0000313" key="6">
    <source>
        <dbReference type="EMBL" id="MBZ5738539.1"/>
    </source>
</evidence>
<keyword evidence="1" id="KW-0285">Flavoprotein</keyword>
<reference evidence="6 7" key="1">
    <citation type="submission" date="2021-09" db="EMBL/GenBank/DDBJ databases">
        <title>Whole genome sequence of Nocardioides sp. GBK3QG-3.</title>
        <authorList>
            <person name="Tuo L."/>
        </authorList>
    </citation>
    <scope>NUCLEOTIDE SEQUENCE [LARGE SCALE GENOMIC DNA]</scope>
    <source>
        <strain evidence="6 7">GBK3QG-3</strain>
    </source>
</reference>
<dbReference type="PANTHER" id="PTHR42847:SF4">
    <property type="entry name" value="ALKANESULFONATE MONOOXYGENASE-RELATED"/>
    <property type="match status" value="1"/>
</dbReference>
<dbReference type="Gene3D" id="3.20.20.30">
    <property type="entry name" value="Luciferase-like domain"/>
    <property type="match status" value="1"/>
</dbReference>
<dbReference type="RefSeq" id="WP_224122913.1">
    <property type="nucleotide sequence ID" value="NZ_JAIQZJ010000005.1"/>
</dbReference>
<organism evidence="6 7">
    <name type="scientific">Nocardioides mangrovi</name>
    <dbReference type="NCBI Taxonomy" id="2874580"/>
    <lineage>
        <taxon>Bacteria</taxon>
        <taxon>Bacillati</taxon>
        <taxon>Actinomycetota</taxon>
        <taxon>Actinomycetes</taxon>
        <taxon>Propionibacteriales</taxon>
        <taxon>Nocardioidaceae</taxon>
        <taxon>Nocardioides</taxon>
    </lineage>
</organism>
<proteinExistence type="predicted"/>
<dbReference type="InterPro" id="IPR011251">
    <property type="entry name" value="Luciferase-like_dom"/>
</dbReference>
<evidence type="ECO:0000259" key="5">
    <source>
        <dbReference type="Pfam" id="PF00296"/>
    </source>
</evidence>
<dbReference type="Proteomes" id="UP000780875">
    <property type="component" value="Unassembled WGS sequence"/>
</dbReference>
<name>A0ABS7UCG1_9ACTN</name>
<dbReference type="PANTHER" id="PTHR42847">
    <property type="entry name" value="ALKANESULFONATE MONOOXYGENASE"/>
    <property type="match status" value="1"/>
</dbReference>
<comment type="caution">
    <text evidence="6">The sequence shown here is derived from an EMBL/GenBank/DDBJ whole genome shotgun (WGS) entry which is preliminary data.</text>
</comment>
<feature type="domain" description="Luciferase-like" evidence="5">
    <location>
        <begin position="44"/>
        <end position="259"/>
    </location>
</feature>
<keyword evidence="2" id="KW-0288">FMN</keyword>
<sequence>MDLGMTLPVMEPDLWDADGVLEAWSRAIDEGPWSSLCFGERIAFANPDALTLLGAVAAWTSRARLVTTVLVPQLHDPVLLAKALATADRLSSGRLTVGLGVGGRDEDYASVSAPLASRTMGEMAARVAAMRAVWAGERPADSVLPVGPAPVQPGGPPLLVGTLGPRTIRSAAAWADGLAGMSLTVDLDEMASVFELCRTSWADAGRPAPRVTTSFWFALGEAADARAQVHRHLRHYMNWVPPQYVDALAQTAGFAGSVAELRDLLRRVEDLGCDEVQLIPTSSSVFQVEELAELLV</sequence>